<proteinExistence type="predicted"/>
<dbReference type="GeneID" id="86823441"/>
<keyword evidence="1" id="KW-0472">Membrane</keyword>
<keyword evidence="1" id="KW-0812">Transmembrane</keyword>
<feature type="transmembrane region" description="Helical" evidence="1">
    <location>
        <begin position="266"/>
        <end position="286"/>
    </location>
</feature>
<feature type="transmembrane region" description="Helical" evidence="1">
    <location>
        <begin position="39"/>
        <end position="59"/>
    </location>
</feature>
<dbReference type="eggNOG" id="COG3949">
    <property type="taxonomic scope" value="Bacteria"/>
</dbReference>
<evidence type="ECO:0000256" key="1">
    <source>
        <dbReference type="SAM" id="Phobius"/>
    </source>
</evidence>
<gene>
    <name evidence="2" type="ORF">RUMHYD_03683</name>
</gene>
<sequence length="360" mass="38589">MSEKTSLLNIIRFAGAYIAYIIGSGFATGQEIIQFYTSYGYLSVGAILISMFFFAWVGSTVMKVGYDHKNEPEGGAYQRYCGKYLGTFYEYFVPFFLFCVVVIMISGAGATLNEYYGMNHYVGSLLMAVLIYVAYIFGLKGLVNIIGCIGPVIILFTMIVGLVTLVESGSGLAEAGKVMEEMSIAQAAPNWLLGGLLYAAYNIFGSIIFLTALGRTAKSRKEASMGGAVGGITLMLATLVMNLAFLSDIGEVGTLAIPTLHLADNISPIIGVIFSVVLLSGIFSTAAPMTWTVCDKIVKEGSLKSKIVAGVIVVAAFFCGQLPFDQLVGTVYPYTGYLGILLFICVIVYVVKGKAGRNEK</sequence>
<dbReference type="HOGENOM" id="CLU_043930_0_0_9"/>
<feature type="transmembrane region" description="Helical" evidence="1">
    <location>
        <begin position="145"/>
        <end position="166"/>
    </location>
</feature>
<dbReference type="RefSeq" id="WP_005952246.1">
    <property type="nucleotide sequence ID" value="NZ_CP136423.1"/>
</dbReference>
<keyword evidence="3" id="KW-1185">Reference proteome</keyword>
<name>C0CS17_BLAHS</name>
<feature type="transmembrane region" description="Helical" evidence="1">
    <location>
        <begin position="88"/>
        <end position="112"/>
    </location>
</feature>
<feature type="transmembrane region" description="Helical" evidence="1">
    <location>
        <begin position="330"/>
        <end position="351"/>
    </location>
</feature>
<dbReference type="PATRIC" id="fig|476272.21.peg.362"/>
<reference evidence="2 3" key="2">
    <citation type="submission" date="2009-02" db="EMBL/GenBank/DDBJ databases">
        <title>Draft genome sequence of Blautia hydrogenotrophica DSM 10507 (Ruminococcus hydrogenotrophicus DSM 10507).</title>
        <authorList>
            <person name="Sudarsanam P."/>
            <person name="Ley R."/>
            <person name="Guruge J."/>
            <person name="Turnbaugh P.J."/>
            <person name="Mahowald M."/>
            <person name="Liep D."/>
            <person name="Gordon J."/>
        </authorList>
    </citation>
    <scope>NUCLEOTIDE SEQUENCE [LARGE SCALE GENOMIC DNA]</scope>
    <source>
        <strain evidence="3">DSM 10507 / JCM 14656 / S5a33</strain>
    </source>
</reference>
<dbReference type="AlphaFoldDB" id="C0CS17"/>
<evidence type="ECO:0000313" key="3">
    <source>
        <dbReference type="Proteomes" id="UP000003100"/>
    </source>
</evidence>
<reference evidence="2 3" key="1">
    <citation type="submission" date="2009-01" db="EMBL/GenBank/DDBJ databases">
        <authorList>
            <person name="Fulton L."/>
            <person name="Clifton S."/>
            <person name="Fulton B."/>
            <person name="Xu J."/>
            <person name="Minx P."/>
            <person name="Pepin K.H."/>
            <person name="Johnson M."/>
            <person name="Bhonagiri V."/>
            <person name="Nash W.E."/>
            <person name="Mardis E.R."/>
            <person name="Wilson R.K."/>
        </authorList>
    </citation>
    <scope>NUCLEOTIDE SEQUENCE [LARGE SCALE GENOMIC DNA]</scope>
    <source>
        <strain evidence="3">DSM 10507 / JCM 14656 / S5a33</strain>
    </source>
</reference>
<feature type="transmembrane region" description="Helical" evidence="1">
    <location>
        <begin position="307"/>
        <end position="324"/>
    </location>
</feature>
<accession>C0CS17</accession>
<feature type="transmembrane region" description="Helical" evidence="1">
    <location>
        <begin position="118"/>
        <end position="138"/>
    </location>
</feature>
<dbReference type="PANTHER" id="PTHR37814">
    <property type="entry name" value="CONSERVED MEMBRANE PROTEIN"/>
    <property type="match status" value="1"/>
</dbReference>
<organism evidence="2 3">
    <name type="scientific">Blautia hydrogenotrophica (strain DSM 10507 / JCM 14656 / S5a33)</name>
    <name type="common">Ruminococcus hydrogenotrophicus</name>
    <dbReference type="NCBI Taxonomy" id="476272"/>
    <lineage>
        <taxon>Bacteria</taxon>
        <taxon>Bacillati</taxon>
        <taxon>Bacillota</taxon>
        <taxon>Clostridia</taxon>
        <taxon>Lachnospirales</taxon>
        <taxon>Lachnospiraceae</taxon>
        <taxon>Blautia</taxon>
    </lineage>
</organism>
<feature type="transmembrane region" description="Helical" evidence="1">
    <location>
        <begin position="225"/>
        <end position="246"/>
    </location>
</feature>
<feature type="transmembrane region" description="Helical" evidence="1">
    <location>
        <begin position="191"/>
        <end position="213"/>
    </location>
</feature>
<dbReference type="EMBL" id="ACBZ01000196">
    <property type="protein sequence ID" value="EEG47431.1"/>
    <property type="molecule type" value="Genomic_DNA"/>
</dbReference>
<dbReference type="PANTHER" id="PTHR37814:SF1">
    <property type="entry name" value="MEMBRANE PROTEIN"/>
    <property type="match status" value="1"/>
</dbReference>
<evidence type="ECO:0008006" key="4">
    <source>
        <dbReference type="Google" id="ProtNLM"/>
    </source>
</evidence>
<protein>
    <recommendedName>
        <fullName evidence="4">Membrane protein YkvI</fullName>
    </recommendedName>
</protein>
<comment type="caution">
    <text evidence="2">The sequence shown here is derived from an EMBL/GenBank/DDBJ whole genome shotgun (WGS) entry which is preliminary data.</text>
</comment>
<dbReference type="Proteomes" id="UP000003100">
    <property type="component" value="Unassembled WGS sequence"/>
</dbReference>
<dbReference type="InterPro" id="IPR038728">
    <property type="entry name" value="YkvI-like"/>
</dbReference>
<evidence type="ECO:0000313" key="2">
    <source>
        <dbReference type="EMBL" id="EEG47431.1"/>
    </source>
</evidence>
<feature type="transmembrane region" description="Helical" evidence="1">
    <location>
        <begin position="7"/>
        <end position="27"/>
    </location>
</feature>
<keyword evidence="1" id="KW-1133">Transmembrane helix</keyword>